<reference evidence="1" key="1">
    <citation type="journal article" date="2020" name="Stud. Mycol.">
        <title>101 Dothideomycetes genomes: a test case for predicting lifestyles and emergence of pathogens.</title>
        <authorList>
            <person name="Haridas S."/>
            <person name="Albert R."/>
            <person name="Binder M."/>
            <person name="Bloem J."/>
            <person name="Labutti K."/>
            <person name="Salamov A."/>
            <person name="Andreopoulos B."/>
            <person name="Baker S."/>
            <person name="Barry K."/>
            <person name="Bills G."/>
            <person name="Bluhm B."/>
            <person name="Cannon C."/>
            <person name="Castanera R."/>
            <person name="Culley D."/>
            <person name="Daum C."/>
            <person name="Ezra D."/>
            <person name="Gonzalez J."/>
            <person name="Henrissat B."/>
            <person name="Kuo A."/>
            <person name="Liang C."/>
            <person name="Lipzen A."/>
            <person name="Lutzoni F."/>
            <person name="Magnuson J."/>
            <person name="Mondo S."/>
            <person name="Nolan M."/>
            <person name="Ohm R."/>
            <person name="Pangilinan J."/>
            <person name="Park H.-J."/>
            <person name="Ramirez L."/>
            <person name="Alfaro M."/>
            <person name="Sun H."/>
            <person name="Tritt A."/>
            <person name="Yoshinaga Y."/>
            <person name="Zwiers L.-H."/>
            <person name="Turgeon B."/>
            <person name="Goodwin S."/>
            <person name="Spatafora J."/>
            <person name="Crous P."/>
            <person name="Grigoriev I."/>
        </authorList>
    </citation>
    <scope>NUCLEOTIDE SEQUENCE</scope>
    <source>
        <strain evidence="1">CBS 125425</strain>
    </source>
</reference>
<protein>
    <submittedName>
        <fullName evidence="1">Uncharacterized protein</fullName>
    </submittedName>
</protein>
<sequence length="180" mass="18908">MHSLASSERLDLLFQSQLSLGTLSLLFKPRSTEGNMRPHLLILLASAACTSALPTGRRLDASHLSSAAPAPRAASIAKDAASLTEALAKPSATPEICPPKRIRGAKRCIGSRDVVAVAGPAPAVAETPPTVDYCPWRGKRCIGSRDNLHSGDGKEGVGADMERGYSFSTTELPPRPVNVV</sequence>
<dbReference type="Proteomes" id="UP000799444">
    <property type="component" value="Unassembled WGS sequence"/>
</dbReference>
<accession>A0A9P4UZU0</accession>
<name>A0A9P4UZU0_9PLEO</name>
<organism evidence="1 2">
    <name type="scientific">Polyplosphaeria fusca</name>
    <dbReference type="NCBI Taxonomy" id="682080"/>
    <lineage>
        <taxon>Eukaryota</taxon>
        <taxon>Fungi</taxon>
        <taxon>Dikarya</taxon>
        <taxon>Ascomycota</taxon>
        <taxon>Pezizomycotina</taxon>
        <taxon>Dothideomycetes</taxon>
        <taxon>Pleosporomycetidae</taxon>
        <taxon>Pleosporales</taxon>
        <taxon>Tetraplosphaeriaceae</taxon>
        <taxon>Polyplosphaeria</taxon>
    </lineage>
</organism>
<keyword evidence="2" id="KW-1185">Reference proteome</keyword>
<gene>
    <name evidence="1" type="ORF">EJ04DRAFT_13319</name>
</gene>
<dbReference type="AlphaFoldDB" id="A0A9P4UZU0"/>
<evidence type="ECO:0000313" key="1">
    <source>
        <dbReference type="EMBL" id="KAF2731323.1"/>
    </source>
</evidence>
<evidence type="ECO:0000313" key="2">
    <source>
        <dbReference type="Proteomes" id="UP000799444"/>
    </source>
</evidence>
<proteinExistence type="predicted"/>
<comment type="caution">
    <text evidence="1">The sequence shown here is derived from an EMBL/GenBank/DDBJ whole genome shotgun (WGS) entry which is preliminary data.</text>
</comment>
<dbReference type="EMBL" id="ML996198">
    <property type="protein sequence ID" value="KAF2731323.1"/>
    <property type="molecule type" value="Genomic_DNA"/>
</dbReference>